<accession>A0A9D1SCM8</accession>
<name>A0A9D1SCM8_9BACT</name>
<dbReference type="AlphaFoldDB" id="A0A9D1SCM8"/>
<dbReference type="InterPro" id="IPR006070">
    <property type="entry name" value="Sua5-like_dom"/>
</dbReference>
<dbReference type="GO" id="GO:0008033">
    <property type="term" value="P:tRNA processing"/>
    <property type="evidence" value="ECO:0007669"/>
    <property type="project" value="UniProtKB-KW"/>
</dbReference>
<dbReference type="GO" id="GO:0000049">
    <property type="term" value="F:tRNA binding"/>
    <property type="evidence" value="ECO:0007669"/>
    <property type="project" value="TreeGrafter"/>
</dbReference>
<keyword evidence="6" id="KW-0819">tRNA processing</keyword>
<evidence type="ECO:0000313" key="13">
    <source>
        <dbReference type="EMBL" id="HIU55266.1"/>
    </source>
</evidence>
<evidence type="ECO:0000256" key="3">
    <source>
        <dbReference type="ARBA" id="ARBA00012584"/>
    </source>
</evidence>
<feature type="domain" description="YrdC-like" evidence="12">
    <location>
        <begin position="2"/>
        <end position="187"/>
    </location>
</feature>
<evidence type="ECO:0000256" key="10">
    <source>
        <dbReference type="ARBA" id="ARBA00029774"/>
    </source>
</evidence>
<evidence type="ECO:0000256" key="2">
    <source>
        <dbReference type="ARBA" id="ARBA00007663"/>
    </source>
</evidence>
<gene>
    <name evidence="13" type="ORF">IAB03_05615</name>
</gene>
<dbReference type="Proteomes" id="UP000824112">
    <property type="component" value="Unassembled WGS sequence"/>
</dbReference>
<dbReference type="Pfam" id="PF01300">
    <property type="entry name" value="Sua5_yciO_yrdC"/>
    <property type="match status" value="1"/>
</dbReference>
<dbReference type="Gene3D" id="3.90.870.10">
    <property type="entry name" value="DHBP synthase"/>
    <property type="match status" value="1"/>
</dbReference>
<evidence type="ECO:0000256" key="8">
    <source>
        <dbReference type="ARBA" id="ARBA00022741"/>
    </source>
</evidence>
<dbReference type="EC" id="2.7.7.87" evidence="3"/>
<evidence type="ECO:0000256" key="6">
    <source>
        <dbReference type="ARBA" id="ARBA00022694"/>
    </source>
</evidence>
<dbReference type="PANTHER" id="PTHR17490">
    <property type="entry name" value="SUA5"/>
    <property type="match status" value="1"/>
</dbReference>
<sequence>MSEDIKKACEIMEQGGIILYPTDTVWGIGCDATNQAAVKRIYELKQRTDSKAMLVLVDKEVKIDFYVRNVPEIAWQLIEVSDKPLTIIYPEARNLAPNLLAADGSVGIRLTREKFSKQLCERFRKAIVSTSANISGQPGAANFSLISEEIKQGVDYIVQYRQDDTSTPTPSSIIKLDKNGTIQIIRK</sequence>
<evidence type="ECO:0000256" key="1">
    <source>
        <dbReference type="ARBA" id="ARBA00004496"/>
    </source>
</evidence>
<comment type="caution">
    <text evidence="13">The sequence shown here is derived from an EMBL/GenBank/DDBJ whole genome shotgun (WGS) entry which is preliminary data.</text>
</comment>
<evidence type="ECO:0000256" key="11">
    <source>
        <dbReference type="ARBA" id="ARBA00048366"/>
    </source>
</evidence>
<dbReference type="NCBIfam" id="TIGR00057">
    <property type="entry name" value="L-threonylcarbamoyladenylate synthase"/>
    <property type="match status" value="1"/>
</dbReference>
<dbReference type="GO" id="GO:0061710">
    <property type="term" value="F:L-threonylcarbamoyladenylate synthase"/>
    <property type="evidence" value="ECO:0007669"/>
    <property type="project" value="UniProtKB-EC"/>
</dbReference>
<keyword evidence="7" id="KW-0548">Nucleotidyltransferase</keyword>
<evidence type="ECO:0000256" key="4">
    <source>
        <dbReference type="ARBA" id="ARBA00022490"/>
    </source>
</evidence>
<comment type="similarity">
    <text evidence="2">Belongs to the SUA5 family.</text>
</comment>
<dbReference type="GO" id="GO:0003725">
    <property type="term" value="F:double-stranded RNA binding"/>
    <property type="evidence" value="ECO:0007669"/>
    <property type="project" value="InterPro"/>
</dbReference>
<dbReference type="GO" id="GO:0006450">
    <property type="term" value="P:regulation of translational fidelity"/>
    <property type="evidence" value="ECO:0007669"/>
    <property type="project" value="TreeGrafter"/>
</dbReference>
<evidence type="ECO:0000259" key="12">
    <source>
        <dbReference type="PROSITE" id="PS51163"/>
    </source>
</evidence>
<evidence type="ECO:0000256" key="5">
    <source>
        <dbReference type="ARBA" id="ARBA00022679"/>
    </source>
</evidence>
<comment type="subcellular location">
    <subcellularLocation>
        <location evidence="1">Cytoplasm</location>
    </subcellularLocation>
</comment>
<dbReference type="EMBL" id="DVNA01000129">
    <property type="protein sequence ID" value="HIU55266.1"/>
    <property type="molecule type" value="Genomic_DNA"/>
</dbReference>
<evidence type="ECO:0000256" key="9">
    <source>
        <dbReference type="ARBA" id="ARBA00022840"/>
    </source>
</evidence>
<reference evidence="13" key="1">
    <citation type="submission" date="2020-10" db="EMBL/GenBank/DDBJ databases">
        <authorList>
            <person name="Gilroy R."/>
        </authorList>
    </citation>
    <scope>NUCLEOTIDE SEQUENCE</scope>
    <source>
        <strain evidence="13">CHK158-818</strain>
    </source>
</reference>
<dbReference type="PROSITE" id="PS51163">
    <property type="entry name" value="YRDC"/>
    <property type="match status" value="1"/>
</dbReference>
<dbReference type="InterPro" id="IPR050156">
    <property type="entry name" value="TC-AMP_synthase_SUA5"/>
</dbReference>
<dbReference type="InterPro" id="IPR017945">
    <property type="entry name" value="DHBP_synth_RibB-like_a/b_dom"/>
</dbReference>
<comment type="catalytic activity">
    <reaction evidence="11">
        <text>L-threonine + hydrogencarbonate + ATP = L-threonylcarbamoyladenylate + diphosphate + H2O</text>
        <dbReference type="Rhea" id="RHEA:36407"/>
        <dbReference type="ChEBI" id="CHEBI:15377"/>
        <dbReference type="ChEBI" id="CHEBI:17544"/>
        <dbReference type="ChEBI" id="CHEBI:30616"/>
        <dbReference type="ChEBI" id="CHEBI:33019"/>
        <dbReference type="ChEBI" id="CHEBI:57926"/>
        <dbReference type="ChEBI" id="CHEBI:73682"/>
        <dbReference type="EC" id="2.7.7.87"/>
    </reaction>
</comment>
<evidence type="ECO:0000313" key="14">
    <source>
        <dbReference type="Proteomes" id="UP000824112"/>
    </source>
</evidence>
<proteinExistence type="inferred from homology"/>
<organism evidence="13 14">
    <name type="scientific">Candidatus Gallibacteroides avistercoris</name>
    <dbReference type="NCBI Taxonomy" id="2840833"/>
    <lineage>
        <taxon>Bacteria</taxon>
        <taxon>Pseudomonadati</taxon>
        <taxon>Bacteroidota</taxon>
        <taxon>Bacteroidia</taxon>
        <taxon>Bacteroidales</taxon>
        <taxon>Bacteroidaceae</taxon>
        <taxon>Bacteroidaceae incertae sedis</taxon>
        <taxon>Candidatus Gallibacteroides</taxon>
    </lineage>
</organism>
<evidence type="ECO:0000256" key="7">
    <source>
        <dbReference type="ARBA" id="ARBA00022695"/>
    </source>
</evidence>
<keyword evidence="4" id="KW-0963">Cytoplasm</keyword>
<dbReference type="SUPFAM" id="SSF55821">
    <property type="entry name" value="YrdC/RibB"/>
    <property type="match status" value="1"/>
</dbReference>
<keyword evidence="9" id="KW-0067">ATP-binding</keyword>
<protein>
    <recommendedName>
        <fullName evidence="10">L-threonylcarbamoyladenylate synthase</fullName>
        <ecNumber evidence="3">2.7.7.87</ecNumber>
    </recommendedName>
    <alternativeName>
        <fullName evidence="10">L-threonylcarbamoyladenylate synthase</fullName>
    </alternativeName>
</protein>
<dbReference type="PANTHER" id="PTHR17490:SF16">
    <property type="entry name" value="THREONYLCARBAMOYL-AMP SYNTHASE"/>
    <property type="match status" value="1"/>
</dbReference>
<keyword evidence="5" id="KW-0808">Transferase</keyword>
<dbReference type="GO" id="GO:0005524">
    <property type="term" value="F:ATP binding"/>
    <property type="evidence" value="ECO:0007669"/>
    <property type="project" value="UniProtKB-KW"/>
</dbReference>
<dbReference type="GO" id="GO:0005737">
    <property type="term" value="C:cytoplasm"/>
    <property type="evidence" value="ECO:0007669"/>
    <property type="project" value="UniProtKB-SubCell"/>
</dbReference>
<keyword evidence="8" id="KW-0547">Nucleotide-binding</keyword>
<reference evidence="13" key="2">
    <citation type="journal article" date="2021" name="PeerJ">
        <title>Extensive microbial diversity within the chicken gut microbiome revealed by metagenomics and culture.</title>
        <authorList>
            <person name="Gilroy R."/>
            <person name="Ravi A."/>
            <person name="Getino M."/>
            <person name="Pursley I."/>
            <person name="Horton D.L."/>
            <person name="Alikhan N.F."/>
            <person name="Baker D."/>
            <person name="Gharbi K."/>
            <person name="Hall N."/>
            <person name="Watson M."/>
            <person name="Adriaenssens E.M."/>
            <person name="Foster-Nyarko E."/>
            <person name="Jarju S."/>
            <person name="Secka A."/>
            <person name="Antonio M."/>
            <person name="Oren A."/>
            <person name="Chaudhuri R.R."/>
            <person name="La Ragione R."/>
            <person name="Hildebrand F."/>
            <person name="Pallen M.J."/>
        </authorList>
    </citation>
    <scope>NUCLEOTIDE SEQUENCE</scope>
    <source>
        <strain evidence="13">CHK158-818</strain>
    </source>
</reference>